<reference evidence="4" key="3">
    <citation type="submission" date="2025-09" db="UniProtKB">
        <authorList>
            <consortium name="Ensembl"/>
        </authorList>
    </citation>
    <scope>IDENTIFICATION</scope>
</reference>
<dbReference type="Proteomes" id="UP000314980">
    <property type="component" value="Unassembled WGS sequence"/>
</dbReference>
<dbReference type="AlphaFoldDB" id="A0A4W6G5S1"/>
<dbReference type="Ensembl" id="ENSLCAT00010060409.1">
    <property type="protein sequence ID" value="ENSLCAP00010058807.1"/>
    <property type="gene ID" value="ENSLCAG00010027412.1"/>
</dbReference>
<proteinExistence type="predicted"/>
<accession>A0A4W6G5S1</accession>
<evidence type="ECO:0000256" key="1">
    <source>
        <dbReference type="ARBA" id="ARBA00001968"/>
    </source>
</evidence>
<evidence type="ECO:0000313" key="5">
    <source>
        <dbReference type="Proteomes" id="UP000314980"/>
    </source>
</evidence>
<dbReference type="InParanoid" id="A0A4W6G5S1"/>
<keyword evidence="2" id="KW-0479">Metal-binding</keyword>
<name>A0A4W6G5S1_LATCA</name>
<protein>
    <recommendedName>
        <fullName evidence="3">DDE Tnp4 domain-containing protein</fullName>
    </recommendedName>
</protein>
<dbReference type="GeneTree" id="ENSGT00940000154348"/>
<sequence length="221" mass="24582">MLAPLEDLVDIGARIVRDSLRRARVFRDSESNASSKPCVLVYITFATRHFMYSISDAEHLSKNTICHAIWRVVLALSKLLDAFVVFLAHLSVMNIKEVYYVIAGVSTTSIDGLLVGDRKYPCLPYLMTPYTDPQTTDTAVRIEMTFGVIKAQFACLQGLRVPPERACEVVAACVVLHNIATVHRERAPCQLPMPPDIVDPVTLDHPTGRTIRAAISNQVFK</sequence>
<comment type="cofactor">
    <cofactor evidence="1">
        <name>a divalent metal cation</name>
        <dbReference type="ChEBI" id="CHEBI:60240"/>
    </cofactor>
</comment>
<dbReference type="Pfam" id="PF13359">
    <property type="entry name" value="DDE_Tnp_4"/>
    <property type="match status" value="1"/>
</dbReference>
<keyword evidence="5" id="KW-1185">Reference proteome</keyword>
<evidence type="ECO:0000256" key="2">
    <source>
        <dbReference type="ARBA" id="ARBA00022723"/>
    </source>
</evidence>
<organism evidence="4 5">
    <name type="scientific">Lates calcarifer</name>
    <name type="common">Barramundi</name>
    <name type="synonym">Holocentrus calcarifer</name>
    <dbReference type="NCBI Taxonomy" id="8187"/>
    <lineage>
        <taxon>Eukaryota</taxon>
        <taxon>Metazoa</taxon>
        <taxon>Chordata</taxon>
        <taxon>Craniata</taxon>
        <taxon>Vertebrata</taxon>
        <taxon>Euteleostomi</taxon>
        <taxon>Actinopterygii</taxon>
        <taxon>Neopterygii</taxon>
        <taxon>Teleostei</taxon>
        <taxon>Neoteleostei</taxon>
        <taxon>Acanthomorphata</taxon>
        <taxon>Carangaria</taxon>
        <taxon>Carangaria incertae sedis</taxon>
        <taxon>Centropomidae</taxon>
        <taxon>Lates</taxon>
    </lineage>
</organism>
<reference evidence="4" key="2">
    <citation type="submission" date="2025-08" db="UniProtKB">
        <authorList>
            <consortium name="Ensembl"/>
        </authorList>
    </citation>
    <scope>IDENTIFICATION</scope>
</reference>
<dbReference type="GO" id="GO:0046872">
    <property type="term" value="F:metal ion binding"/>
    <property type="evidence" value="ECO:0007669"/>
    <property type="project" value="UniProtKB-KW"/>
</dbReference>
<evidence type="ECO:0000259" key="3">
    <source>
        <dbReference type="Pfam" id="PF13359"/>
    </source>
</evidence>
<reference evidence="5" key="1">
    <citation type="submission" date="2015-09" db="EMBL/GenBank/DDBJ databases">
        <authorList>
            <person name="Sai Rama Sridatta P."/>
        </authorList>
    </citation>
    <scope>NUCLEOTIDE SEQUENCE [LARGE SCALE GENOMIC DNA]</scope>
</reference>
<evidence type="ECO:0000313" key="4">
    <source>
        <dbReference type="Ensembl" id="ENSLCAP00010058807.1"/>
    </source>
</evidence>
<dbReference type="InterPro" id="IPR027806">
    <property type="entry name" value="HARBI1_dom"/>
</dbReference>
<feature type="domain" description="DDE Tnp4" evidence="3">
    <location>
        <begin position="112"/>
        <end position="178"/>
    </location>
</feature>